<dbReference type="STRING" id="595537.Varpa_3062"/>
<keyword evidence="3" id="KW-0949">S-adenosyl-L-methionine</keyword>
<name>E6V7Y8_VARPE</name>
<dbReference type="CDD" id="cd02440">
    <property type="entry name" value="AdoMet_MTases"/>
    <property type="match status" value="1"/>
</dbReference>
<proteinExistence type="predicted"/>
<evidence type="ECO:0000256" key="3">
    <source>
        <dbReference type="ARBA" id="ARBA00022691"/>
    </source>
</evidence>
<dbReference type="PANTHER" id="PTHR43464:SF19">
    <property type="entry name" value="UBIQUINONE BIOSYNTHESIS O-METHYLTRANSFERASE, MITOCHONDRIAL"/>
    <property type="match status" value="1"/>
</dbReference>
<keyword evidence="2 4" id="KW-0808">Transferase</keyword>
<dbReference type="Proteomes" id="UP000008917">
    <property type="component" value="Chromosome"/>
</dbReference>
<dbReference type="RefSeq" id="WP_013541477.1">
    <property type="nucleotide sequence ID" value="NC_014931.1"/>
</dbReference>
<sequence>MQHPSSVSLSDTVAAFDAAGREPSVREQIEALGPWFHNLHLPGGVQTTPEHFLGGDFPNFKWQEIRPFVPEDLSGWRVLDVGCNAGFYSFELARRGASVLGIDVDEHYLAQARWAARQLGLGAQVEFRKMQVYDLARTDASFDLVWFMGVFYHLRYPLLALDLLAERTRRMLMFQTLTMPGDSVYGPLEDCSIDDRAPLLESGWPRMAFIEHRLAGDPTNWWAPNHAGVEAMLRSSGLRVEARPGHEIYLCVPDAEARRGRAMFESQYAAATGAIGEGS</sequence>
<keyword evidence="1 4" id="KW-0489">Methyltransferase</keyword>
<dbReference type="Gene3D" id="3.40.50.150">
    <property type="entry name" value="Vaccinia Virus protein VP39"/>
    <property type="match status" value="1"/>
</dbReference>
<dbReference type="GO" id="GO:0032259">
    <property type="term" value="P:methylation"/>
    <property type="evidence" value="ECO:0007669"/>
    <property type="project" value="UniProtKB-KW"/>
</dbReference>
<dbReference type="PANTHER" id="PTHR43464">
    <property type="entry name" value="METHYLTRANSFERASE"/>
    <property type="match status" value="1"/>
</dbReference>
<evidence type="ECO:0000256" key="2">
    <source>
        <dbReference type="ARBA" id="ARBA00022679"/>
    </source>
</evidence>
<protein>
    <submittedName>
        <fullName evidence="4">Methyltransferase type 11</fullName>
    </submittedName>
</protein>
<evidence type="ECO:0000256" key="1">
    <source>
        <dbReference type="ARBA" id="ARBA00022603"/>
    </source>
</evidence>
<dbReference type="SUPFAM" id="SSF53335">
    <property type="entry name" value="S-adenosyl-L-methionine-dependent methyltransferases"/>
    <property type="match status" value="1"/>
</dbReference>
<dbReference type="NCBIfam" id="TIGR04290">
    <property type="entry name" value="meth_Rta_06860"/>
    <property type="match status" value="1"/>
</dbReference>
<organism evidence="4 5">
    <name type="scientific">Variovorax paradoxus (strain EPS)</name>
    <dbReference type="NCBI Taxonomy" id="595537"/>
    <lineage>
        <taxon>Bacteria</taxon>
        <taxon>Pseudomonadati</taxon>
        <taxon>Pseudomonadota</taxon>
        <taxon>Betaproteobacteria</taxon>
        <taxon>Burkholderiales</taxon>
        <taxon>Comamonadaceae</taxon>
        <taxon>Variovorax</taxon>
    </lineage>
</organism>
<reference evidence="4 5" key="2">
    <citation type="journal article" date="2013" name="Genome Announc.">
        <title>Genome of the Root-Associated Plant Growth-Promoting Bacterium Variovorax paradoxus Strain EPS.</title>
        <authorList>
            <person name="Han J.I."/>
            <person name="Spain J.C."/>
            <person name="Leadbetter J.R."/>
            <person name="Ovchinnikova G."/>
            <person name="Goodwin L.A."/>
            <person name="Han C.S."/>
            <person name="Woyke T."/>
            <person name="Davenport K.W."/>
            <person name="Orwin P.M."/>
        </authorList>
    </citation>
    <scope>NUCLEOTIDE SEQUENCE [LARGE SCALE GENOMIC DNA]</scope>
    <source>
        <strain evidence="4 5">EPS</strain>
    </source>
</reference>
<dbReference type="AlphaFoldDB" id="E6V7Y8"/>
<dbReference type="EMBL" id="CP002417">
    <property type="protein sequence ID" value="ADU37249.1"/>
    <property type="molecule type" value="Genomic_DNA"/>
</dbReference>
<dbReference type="KEGG" id="vpe:Varpa_3062"/>
<evidence type="ECO:0000313" key="4">
    <source>
        <dbReference type="EMBL" id="ADU37249.1"/>
    </source>
</evidence>
<accession>E6V7Y8</accession>
<reference evidence="5" key="1">
    <citation type="submission" date="2010-12" db="EMBL/GenBank/DDBJ databases">
        <title>Complete sequence of Variovorax paradoxus EPS.</title>
        <authorList>
            <consortium name="US DOE Joint Genome Institute"/>
            <person name="Lucas S."/>
            <person name="Copeland A."/>
            <person name="Lapidus A."/>
            <person name="Cheng J.-F."/>
            <person name="Goodwin L."/>
            <person name="Pitluck S."/>
            <person name="Teshima H."/>
            <person name="Detter J.C."/>
            <person name="Han C."/>
            <person name="Tapia R."/>
            <person name="Land M."/>
            <person name="Hauser L."/>
            <person name="Kyrpides N."/>
            <person name="Ivanova N."/>
            <person name="Ovchinnikova G."/>
            <person name="Orwin P."/>
            <person name="Han J.-I.G."/>
            <person name="Woyke T."/>
        </authorList>
    </citation>
    <scope>NUCLEOTIDE SEQUENCE [LARGE SCALE GENOMIC DNA]</scope>
    <source>
        <strain evidence="5">EPS</strain>
    </source>
</reference>
<dbReference type="InterPro" id="IPR027555">
    <property type="entry name" value="Mo5U34_MeTrfas-like"/>
</dbReference>
<dbReference type="eggNOG" id="COG2227">
    <property type="taxonomic scope" value="Bacteria"/>
</dbReference>
<dbReference type="Pfam" id="PF08003">
    <property type="entry name" value="Methyltransf_9"/>
    <property type="match status" value="1"/>
</dbReference>
<dbReference type="OrthoDB" id="9791837at2"/>
<dbReference type="HOGENOM" id="CLU_079326_0_0_4"/>
<dbReference type="InterPro" id="IPR029063">
    <property type="entry name" value="SAM-dependent_MTases_sf"/>
</dbReference>
<evidence type="ECO:0000313" key="5">
    <source>
        <dbReference type="Proteomes" id="UP000008917"/>
    </source>
</evidence>
<dbReference type="GO" id="GO:0008168">
    <property type="term" value="F:methyltransferase activity"/>
    <property type="evidence" value="ECO:0007669"/>
    <property type="project" value="UniProtKB-KW"/>
</dbReference>
<gene>
    <name evidence="4" type="ordered locus">Varpa_3062</name>
</gene>
<dbReference type="InterPro" id="IPR027554">
    <property type="entry name" value="Meth_Rta_06860"/>
</dbReference>